<dbReference type="AlphaFoldDB" id="A0A0G1E8D8"/>
<comment type="caution">
    <text evidence="3">The sequence shown here is derived from an EMBL/GenBank/DDBJ whole genome shotgun (WGS) entry which is preliminary data.</text>
</comment>
<name>A0A0G1E8D8_9BACT</name>
<proteinExistence type="predicted"/>
<organism evidence="3 4">
    <name type="scientific">Candidatus Magasanikbacteria bacterium GW2011_GWE2_42_7</name>
    <dbReference type="NCBI Taxonomy" id="1619052"/>
    <lineage>
        <taxon>Bacteria</taxon>
        <taxon>Candidatus Magasanikiibacteriota</taxon>
    </lineage>
</organism>
<protein>
    <submittedName>
        <fullName evidence="3">Uncharacterized protein</fullName>
    </submittedName>
</protein>
<keyword evidence="2" id="KW-1133">Transmembrane helix</keyword>
<evidence type="ECO:0000313" key="4">
    <source>
        <dbReference type="Proteomes" id="UP000033867"/>
    </source>
</evidence>
<keyword evidence="2" id="KW-0472">Membrane</keyword>
<reference evidence="3 4" key="1">
    <citation type="journal article" date="2015" name="Nature">
        <title>rRNA introns, odd ribosomes, and small enigmatic genomes across a large radiation of phyla.</title>
        <authorList>
            <person name="Brown C.T."/>
            <person name="Hug L.A."/>
            <person name="Thomas B.C."/>
            <person name="Sharon I."/>
            <person name="Castelle C.J."/>
            <person name="Singh A."/>
            <person name="Wilkins M.J."/>
            <person name="Williams K.H."/>
            <person name="Banfield J.F."/>
        </authorList>
    </citation>
    <scope>NUCLEOTIDE SEQUENCE [LARGE SCALE GENOMIC DNA]</scope>
</reference>
<evidence type="ECO:0000256" key="1">
    <source>
        <dbReference type="SAM" id="MobiDB-lite"/>
    </source>
</evidence>
<dbReference type="Proteomes" id="UP000033867">
    <property type="component" value="Unassembled WGS sequence"/>
</dbReference>
<evidence type="ECO:0000313" key="3">
    <source>
        <dbReference type="EMBL" id="KKS70838.1"/>
    </source>
</evidence>
<gene>
    <name evidence="3" type="ORF">UV42_C0042G0010</name>
</gene>
<keyword evidence="2" id="KW-0812">Transmembrane</keyword>
<accession>A0A0G1E8D8</accession>
<sequence length="251" mass="28281">MKLTETQKNFKRQMAEIKPKEKSIYDTTRSGNPFGDEGKTRQRNNTVTRMLYFFAIPICSLLIPYVFSHVAPTSVAKSTEQVALAPAYPVSTSASTPVVSSVTNKRLVSKEDASYLNSFKVISVSVKSISKYQMIPYEQRNLSSYKADLLSAIVLCDNETNKLAGIKPTTIFQPIATLAIEYIANSRNAYKYQLNYIGSRSISDNDLANKYITMMNQNSYEFLPLLIQIFKNNDYSYTVLGDGQVSYSLER</sequence>
<feature type="transmembrane region" description="Helical" evidence="2">
    <location>
        <begin position="50"/>
        <end position="67"/>
    </location>
</feature>
<feature type="region of interest" description="Disordered" evidence="1">
    <location>
        <begin position="21"/>
        <end position="41"/>
    </location>
</feature>
<dbReference type="EMBL" id="LCEK01000042">
    <property type="protein sequence ID" value="KKS70838.1"/>
    <property type="molecule type" value="Genomic_DNA"/>
</dbReference>
<evidence type="ECO:0000256" key="2">
    <source>
        <dbReference type="SAM" id="Phobius"/>
    </source>
</evidence>